<proteinExistence type="predicted"/>
<accession>A0ABZ2AJP9</accession>
<keyword evidence="2" id="KW-1185">Reference proteome</keyword>
<dbReference type="EMBL" id="CP143577">
    <property type="protein sequence ID" value="WVN21740.1"/>
    <property type="molecule type" value="Genomic_DNA"/>
</dbReference>
<evidence type="ECO:0008006" key="3">
    <source>
        <dbReference type="Google" id="ProtNLM"/>
    </source>
</evidence>
<evidence type="ECO:0000313" key="2">
    <source>
        <dbReference type="Proteomes" id="UP001432074"/>
    </source>
</evidence>
<dbReference type="PROSITE" id="PS51257">
    <property type="entry name" value="PROKAR_LIPOPROTEIN"/>
    <property type="match status" value="1"/>
</dbReference>
<reference evidence="1" key="1">
    <citation type="submission" date="2024-01" db="EMBL/GenBank/DDBJ databases">
        <title>Complete genome sequence of Mycoplasma arginini type strain G 230.</title>
        <authorList>
            <person name="Spergser J."/>
        </authorList>
    </citation>
    <scope>NUCLEOTIDE SEQUENCE</scope>
    <source>
        <strain evidence="1">NCTC 10129</strain>
    </source>
</reference>
<protein>
    <recommendedName>
        <fullName evidence="3">Lipoprotein</fullName>
    </recommendedName>
</protein>
<gene>
    <name evidence="1" type="ORF">V2E25_02000</name>
</gene>
<dbReference type="RefSeq" id="WP_129694626.1">
    <property type="nucleotide sequence ID" value="NZ_CP143577.1"/>
</dbReference>
<dbReference type="Proteomes" id="UP001432074">
    <property type="component" value="Chromosome"/>
</dbReference>
<sequence>MKKITKAFLGFLPVITFTPALVSCSKVEEIKYTLINAIKADVLKLISNVEEFFGDVSDQDVVKLKNDIKELLTSLRNERISKEKNLTEFLDQAKTKFKKLVNDFVTIRSKKIELVQTYFVKYYDFSKWVLNNLIDPKYNSLVNKIKNYFDTNEFNYTWENEIIEQEINNFNTFIISIKQEKDQIDNATNAR</sequence>
<evidence type="ECO:0000313" key="1">
    <source>
        <dbReference type="EMBL" id="WVN21740.1"/>
    </source>
</evidence>
<name>A0ABZ2AJP9_MYCAR</name>
<organism evidence="1 2">
    <name type="scientific">Mycoplasmopsis arginini</name>
    <name type="common">Mycoplasma arginini</name>
    <dbReference type="NCBI Taxonomy" id="2094"/>
    <lineage>
        <taxon>Bacteria</taxon>
        <taxon>Bacillati</taxon>
        <taxon>Mycoplasmatota</taxon>
        <taxon>Mycoplasmoidales</taxon>
        <taxon>Metamycoplasmataceae</taxon>
        <taxon>Mycoplasmopsis</taxon>
    </lineage>
</organism>